<protein>
    <submittedName>
        <fullName evidence="6">NAD(P)H-dependent oxidoreductase</fullName>
    </submittedName>
</protein>
<evidence type="ECO:0000313" key="6">
    <source>
        <dbReference type="EMBL" id="MBR7838054.1"/>
    </source>
</evidence>
<dbReference type="InterPro" id="IPR005025">
    <property type="entry name" value="FMN_Rdtase-like_dom"/>
</dbReference>
<keyword evidence="2" id="KW-0288">FMN</keyword>
<dbReference type="SUPFAM" id="SSF52218">
    <property type="entry name" value="Flavoproteins"/>
    <property type="match status" value="1"/>
</dbReference>
<dbReference type="InterPro" id="IPR029039">
    <property type="entry name" value="Flavoprotein-like_sf"/>
</dbReference>
<evidence type="ECO:0000259" key="5">
    <source>
        <dbReference type="Pfam" id="PF03358"/>
    </source>
</evidence>
<keyword evidence="3" id="KW-0560">Oxidoreductase</keyword>
<dbReference type="RefSeq" id="WP_212532516.1">
    <property type="nucleotide sequence ID" value="NZ_JAGSOG010000253.1"/>
</dbReference>
<evidence type="ECO:0000256" key="3">
    <source>
        <dbReference type="ARBA" id="ARBA00023002"/>
    </source>
</evidence>
<dbReference type="PANTHER" id="PTHR43408">
    <property type="entry name" value="FMN REDUCTASE (NADPH)"/>
    <property type="match status" value="1"/>
</dbReference>
<proteinExistence type="predicted"/>
<evidence type="ECO:0000313" key="7">
    <source>
        <dbReference type="Proteomes" id="UP000675781"/>
    </source>
</evidence>
<sequence length="275" mass="28006">MNRATTGAGSGAEIRSVVIISAGVSEPSSSALLADRLAGKTVEFLRERGVEARVARIELRALALDIAKSNVAGFVVDGLRPAVEQLAAADAVIAATPVYKAGISGLFKSFIDVLADDLFIAKPVAVTATAGSARHALIPDEQLRPLFAYLRALVIPTALFAAPEDWSAPALGGRIERAAIELAALVASGVGGTIAAETWSHHDHAFGSAARPRFGDTASAQDVDGAGVDEAGEAADGVGVIDFDSELMRLATGGNARGGGDRRDGNGESHSSGIG</sequence>
<dbReference type="Pfam" id="PF03358">
    <property type="entry name" value="FMN_red"/>
    <property type="match status" value="1"/>
</dbReference>
<feature type="region of interest" description="Disordered" evidence="4">
    <location>
        <begin position="252"/>
        <end position="275"/>
    </location>
</feature>
<dbReference type="InterPro" id="IPR023932">
    <property type="entry name" value="CE1759_FMN_reduct"/>
</dbReference>
<keyword evidence="7" id="KW-1185">Reference proteome</keyword>
<organism evidence="6 7">
    <name type="scientific">Actinospica durhamensis</name>
    <dbReference type="NCBI Taxonomy" id="1508375"/>
    <lineage>
        <taxon>Bacteria</taxon>
        <taxon>Bacillati</taxon>
        <taxon>Actinomycetota</taxon>
        <taxon>Actinomycetes</taxon>
        <taxon>Catenulisporales</taxon>
        <taxon>Actinospicaceae</taxon>
        <taxon>Actinospica</taxon>
    </lineage>
</organism>
<accession>A0A941F0H4</accession>
<evidence type="ECO:0000256" key="2">
    <source>
        <dbReference type="ARBA" id="ARBA00022643"/>
    </source>
</evidence>
<dbReference type="Gene3D" id="3.40.50.360">
    <property type="match status" value="1"/>
</dbReference>
<dbReference type="PANTHER" id="PTHR43408:SF2">
    <property type="entry name" value="FMN REDUCTASE (NADPH)"/>
    <property type="match status" value="1"/>
</dbReference>
<reference evidence="6" key="1">
    <citation type="submission" date="2021-04" db="EMBL/GenBank/DDBJ databases">
        <title>Genome based classification of Actinospica acidithermotolerans sp. nov., an actinobacterium isolated from an Indonesian hot spring.</title>
        <authorList>
            <person name="Kusuma A.B."/>
            <person name="Putra K.E."/>
            <person name="Nafisah S."/>
            <person name="Loh J."/>
            <person name="Nouioui I."/>
            <person name="Goodfellow M."/>
        </authorList>
    </citation>
    <scope>NUCLEOTIDE SEQUENCE</scope>
    <source>
        <strain evidence="6">CSCA 57</strain>
    </source>
</reference>
<dbReference type="InterPro" id="IPR051814">
    <property type="entry name" value="NAD(P)H-dep_FMN_reductase"/>
</dbReference>
<dbReference type="EMBL" id="JAGSOG010000253">
    <property type="protein sequence ID" value="MBR7838054.1"/>
    <property type="molecule type" value="Genomic_DNA"/>
</dbReference>
<dbReference type="AlphaFoldDB" id="A0A941F0H4"/>
<comment type="caution">
    <text evidence="6">The sequence shown here is derived from an EMBL/GenBank/DDBJ whole genome shotgun (WGS) entry which is preliminary data.</text>
</comment>
<evidence type="ECO:0000256" key="4">
    <source>
        <dbReference type="SAM" id="MobiDB-lite"/>
    </source>
</evidence>
<dbReference type="GO" id="GO:0016491">
    <property type="term" value="F:oxidoreductase activity"/>
    <property type="evidence" value="ECO:0007669"/>
    <property type="project" value="UniProtKB-KW"/>
</dbReference>
<dbReference type="Proteomes" id="UP000675781">
    <property type="component" value="Unassembled WGS sequence"/>
</dbReference>
<name>A0A941F0H4_9ACTN</name>
<gene>
    <name evidence="6" type="ORF">KDL01_32575</name>
</gene>
<feature type="domain" description="NADPH-dependent FMN reductase-like" evidence="5">
    <location>
        <begin position="17"/>
        <end position="166"/>
    </location>
</feature>
<keyword evidence="1" id="KW-0285">Flavoprotein</keyword>
<dbReference type="NCBIfam" id="TIGR04037">
    <property type="entry name" value="LLM_duo_CE1759"/>
    <property type="match status" value="1"/>
</dbReference>
<evidence type="ECO:0000256" key="1">
    <source>
        <dbReference type="ARBA" id="ARBA00022630"/>
    </source>
</evidence>